<protein>
    <submittedName>
        <fullName evidence="2">Uncharacterized protein</fullName>
    </submittedName>
</protein>
<feature type="region of interest" description="Disordered" evidence="1">
    <location>
        <begin position="1"/>
        <end position="40"/>
    </location>
</feature>
<reference evidence="2 3" key="1">
    <citation type="submission" date="2016-10" db="EMBL/GenBank/DDBJ databases">
        <authorList>
            <person name="de Groot N.N."/>
        </authorList>
    </citation>
    <scope>NUCLEOTIDE SEQUENCE [LARGE SCALE GENOMIC DNA]</scope>
    <source>
        <strain evidence="2 3">DSM 6793</strain>
    </source>
</reference>
<evidence type="ECO:0000256" key="1">
    <source>
        <dbReference type="SAM" id="MobiDB-lite"/>
    </source>
</evidence>
<accession>A0A1I1N944</accession>
<feature type="compositionally biased region" description="Polar residues" evidence="1">
    <location>
        <begin position="15"/>
        <end position="40"/>
    </location>
</feature>
<sequence length="139" mass="16023">MTKRKDEEEGVAATNLPNAEESVQTPVSEELQDNPTPNTWQQEEQYFHYDFDGDMHISREVFKKIPIEDVANIIKAVFAKVSAERGLKTDTLYFKNGRLRVVVKDSNSREEIYGSDLSRSGQWHRSNKHHTIITVEELS</sequence>
<dbReference type="EMBL" id="FOLE01000013">
    <property type="protein sequence ID" value="SFC94181.1"/>
    <property type="molecule type" value="Genomic_DNA"/>
</dbReference>
<keyword evidence="3" id="KW-1185">Reference proteome</keyword>
<name>A0A1I1N944_9BACT</name>
<dbReference type="Proteomes" id="UP000199514">
    <property type="component" value="Unassembled WGS sequence"/>
</dbReference>
<dbReference type="RefSeq" id="WP_091516336.1">
    <property type="nucleotide sequence ID" value="NZ_FOLE01000013.1"/>
</dbReference>
<gene>
    <name evidence="2" type="ORF">SAMN05421780_11353</name>
</gene>
<dbReference type="AlphaFoldDB" id="A0A1I1N944"/>
<evidence type="ECO:0000313" key="2">
    <source>
        <dbReference type="EMBL" id="SFC94181.1"/>
    </source>
</evidence>
<proteinExistence type="predicted"/>
<organism evidence="2 3">
    <name type="scientific">Flexibacter flexilis DSM 6793</name>
    <dbReference type="NCBI Taxonomy" id="927664"/>
    <lineage>
        <taxon>Bacteria</taxon>
        <taxon>Pseudomonadati</taxon>
        <taxon>Bacteroidota</taxon>
        <taxon>Cytophagia</taxon>
        <taxon>Cytophagales</taxon>
        <taxon>Flexibacteraceae</taxon>
        <taxon>Flexibacter</taxon>
    </lineage>
</organism>
<evidence type="ECO:0000313" key="3">
    <source>
        <dbReference type="Proteomes" id="UP000199514"/>
    </source>
</evidence>